<dbReference type="GO" id="GO:0003700">
    <property type="term" value="F:DNA-binding transcription factor activity"/>
    <property type="evidence" value="ECO:0007669"/>
    <property type="project" value="InterPro"/>
</dbReference>
<proteinExistence type="predicted"/>
<dbReference type="PROSITE" id="PS50995">
    <property type="entry name" value="HTH_MARR_2"/>
    <property type="match status" value="1"/>
</dbReference>
<keyword evidence="1" id="KW-0805">Transcription regulation</keyword>
<evidence type="ECO:0000259" key="5">
    <source>
        <dbReference type="PROSITE" id="PS50995"/>
    </source>
</evidence>
<dbReference type="InterPro" id="IPR000835">
    <property type="entry name" value="HTH_MarR-typ"/>
</dbReference>
<reference evidence="6 7" key="1">
    <citation type="submission" date="2018-08" db="EMBL/GenBank/DDBJ databases">
        <title>Meiothermus terrae DSM 26712 genome sequencing project.</title>
        <authorList>
            <person name="Da Costa M.S."/>
            <person name="Albuquerque L."/>
            <person name="Raposo P."/>
            <person name="Froufe H.J.C."/>
            <person name="Barroso C.S."/>
            <person name="Egas C."/>
        </authorList>
    </citation>
    <scope>NUCLEOTIDE SEQUENCE [LARGE SCALE GENOMIC DNA]</scope>
    <source>
        <strain evidence="6 7">DSM 26712</strain>
    </source>
</reference>
<sequence>MDALRQELAQALWRLSEVAFADWTGQVSEMAQIHGLTLREINTLYELSVNESLKVSAVAARTGLSKAAASQMVERMVRQGLLERAENPANRREKQVRLSPQGRTITRQFDQAALEQIVKALSRVPDEKIRPLLGAVNAVLEELEARPPGG</sequence>
<dbReference type="Pfam" id="PF12802">
    <property type="entry name" value="MarR_2"/>
    <property type="match status" value="1"/>
</dbReference>
<dbReference type="PROSITE" id="PS01117">
    <property type="entry name" value="HTH_MARR_1"/>
    <property type="match status" value="1"/>
</dbReference>
<keyword evidence="3" id="KW-0804">Transcription</keyword>
<dbReference type="SMART" id="SM00347">
    <property type="entry name" value="HTH_MARR"/>
    <property type="match status" value="1"/>
</dbReference>
<accession>A0A399F5A6</accession>
<dbReference type="PANTHER" id="PTHR33164:SF43">
    <property type="entry name" value="HTH-TYPE TRANSCRIPTIONAL REPRESSOR YETL"/>
    <property type="match status" value="1"/>
</dbReference>
<keyword evidence="7" id="KW-1185">Reference proteome</keyword>
<protein>
    <submittedName>
        <fullName evidence="6">Mobile rSAM pair MarR family regulator</fullName>
    </submittedName>
</protein>
<evidence type="ECO:0000256" key="4">
    <source>
        <dbReference type="SAM" id="MobiDB-lite"/>
    </source>
</evidence>
<dbReference type="AlphaFoldDB" id="A0A399F5A6"/>
<dbReference type="GO" id="GO:0006950">
    <property type="term" value="P:response to stress"/>
    <property type="evidence" value="ECO:0007669"/>
    <property type="project" value="TreeGrafter"/>
</dbReference>
<dbReference type="PANTHER" id="PTHR33164">
    <property type="entry name" value="TRANSCRIPTIONAL REGULATOR, MARR FAMILY"/>
    <property type="match status" value="1"/>
</dbReference>
<evidence type="ECO:0000256" key="3">
    <source>
        <dbReference type="ARBA" id="ARBA00023163"/>
    </source>
</evidence>
<dbReference type="GO" id="GO:0003677">
    <property type="term" value="F:DNA binding"/>
    <property type="evidence" value="ECO:0007669"/>
    <property type="project" value="UniProtKB-KW"/>
</dbReference>
<dbReference type="InterPro" id="IPR023187">
    <property type="entry name" value="Tscrpt_reg_MarR-type_CS"/>
</dbReference>
<dbReference type="OrthoDB" id="34291at2"/>
<dbReference type="Proteomes" id="UP000265715">
    <property type="component" value="Unassembled WGS sequence"/>
</dbReference>
<comment type="caution">
    <text evidence="6">The sequence shown here is derived from an EMBL/GenBank/DDBJ whole genome shotgun (WGS) entry which is preliminary data.</text>
</comment>
<evidence type="ECO:0000256" key="2">
    <source>
        <dbReference type="ARBA" id="ARBA00023125"/>
    </source>
</evidence>
<name>A0A399F5A6_9DEIN</name>
<dbReference type="InterPro" id="IPR036390">
    <property type="entry name" value="WH_DNA-bd_sf"/>
</dbReference>
<dbReference type="RefSeq" id="WP_119313309.1">
    <property type="nucleotide sequence ID" value="NZ_QXDL01000001.1"/>
</dbReference>
<feature type="region of interest" description="Disordered" evidence="4">
    <location>
        <begin position="83"/>
        <end position="102"/>
    </location>
</feature>
<keyword evidence="2" id="KW-0238">DNA-binding</keyword>
<feature type="compositionally biased region" description="Basic and acidic residues" evidence="4">
    <location>
        <begin position="83"/>
        <end position="96"/>
    </location>
</feature>
<dbReference type="EMBL" id="QXDL01000001">
    <property type="protein sequence ID" value="RIH90945.1"/>
    <property type="molecule type" value="Genomic_DNA"/>
</dbReference>
<evidence type="ECO:0000313" key="7">
    <source>
        <dbReference type="Proteomes" id="UP000265715"/>
    </source>
</evidence>
<dbReference type="InterPro" id="IPR036388">
    <property type="entry name" value="WH-like_DNA-bd_sf"/>
</dbReference>
<organism evidence="6 7">
    <name type="scientific">Calidithermus terrae</name>
    <dbReference type="NCBI Taxonomy" id="1408545"/>
    <lineage>
        <taxon>Bacteria</taxon>
        <taxon>Thermotogati</taxon>
        <taxon>Deinococcota</taxon>
        <taxon>Deinococci</taxon>
        <taxon>Thermales</taxon>
        <taxon>Thermaceae</taxon>
        <taxon>Calidithermus</taxon>
    </lineage>
</organism>
<dbReference type="Gene3D" id="1.10.10.10">
    <property type="entry name" value="Winged helix-like DNA-binding domain superfamily/Winged helix DNA-binding domain"/>
    <property type="match status" value="1"/>
</dbReference>
<dbReference type="SUPFAM" id="SSF46785">
    <property type="entry name" value="Winged helix' DNA-binding domain"/>
    <property type="match status" value="1"/>
</dbReference>
<evidence type="ECO:0000256" key="1">
    <source>
        <dbReference type="ARBA" id="ARBA00023015"/>
    </source>
</evidence>
<gene>
    <name evidence="6" type="ORF">Mterra_00023</name>
</gene>
<evidence type="ECO:0000313" key="6">
    <source>
        <dbReference type="EMBL" id="RIH90945.1"/>
    </source>
</evidence>
<dbReference type="InterPro" id="IPR039422">
    <property type="entry name" value="MarR/SlyA-like"/>
</dbReference>
<feature type="domain" description="HTH marR-type" evidence="5">
    <location>
        <begin position="5"/>
        <end position="141"/>
    </location>
</feature>